<organism evidence="1 2">
    <name type="scientific">Inconstantimicrobium mannanitabidum</name>
    <dbReference type="NCBI Taxonomy" id="1604901"/>
    <lineage>
        <taxon>Bacteria</taxon>
        <taxon>Bacillati</taxon>
        <taxon>Bacillota</taxon>
        <taxon>Clostridia</taxon>
        <taxon>Eubacteriales</taxon>
        <taxon>Clostridiaceae</taxon>
        <taxon>Inconstantimicrobium</taxon>
    </lineage>
</organism>
<name>A0ACB5RH57_9CLOT</name>
<reference evidence="1" key="1">
    <citation type="journal article" date="2025" name="Int. J. Syst. Evol. Microbiol.">
        <title>Inconstantimicrobium mannanitabidum sp. nov., a novel member of the family Clostridiaceae isolated from anoxic soil under the treatment of reductive soil disinfestation.</title>
        <authorList>
            <person name="Ueki A."/>
            <person name="Tonouchi A."/>
            <person name="Honma S."/>
            <person name="Kaku N."/>
            <person name="Ueki K."/>
        </authorList>
    </citation>
    <scope>NUCLEOTIDE SEQUENCE</scope>
    <source>
        <strain evidence="1">TW13</strain>
    </source>
</reference>
<evidence type="ECO:0000313" key="1">
    <source>
        <dbReference type="EMBL" id="GKX68406.1"/>
    </source>
</evidence>
<protein>
    <submittedName>
        <fullName evidence="1">Uncharacterized protein</fullName>
    </submittedName>
</protein>
<dbReference type="Proteomes" id="UP001058074">
    <property type="component" value="Unassembled WGS sequence"/>
</dbReference>
<accession>A0ACB5RH57</accession>
<dbReference type="EMBL" id="BROD01000001">
    <property type="protein sequence ID" value="GKX68406.1"/>
    <property type="molecule type" value="Genomic_DNA"/>
</dbReference>
<keyword evidence="2" id="KW-1185">Reference proteome</keyword>
<comment type="caution">
    <text evidence="1">The sequence shown here is derived from an EMBL/GenBank/DDBJ whole genome shotgun (WGS) entry which is preliminary data.</text>
</comment>
<evidence type="ECO:0000313" key="2">
    <source>
        <dbReference type="Proteomes" id="UP001058074"/>
    </source>
</evidence>
<sequence>MGYEVLINFVETNNEESILSTEYIKPKEVVFVSEKCNDKQEKLEQYFKEKYPSVIFTWIELKDSDIKNVLTKYRKRNSIIDISLTSKYLSIEILHLSMKSCIDVLYMDVSKREITIFNNEEMLKKQVELVDLDIEDIVNTGYGDIVVESTDIGKEKIIDKLTFLISSNVEVWNKIKQSLINTDIISHEQSDPYIVNIHLDKLQDDEIYVYEKMISLLKEYKQISFKKNGRLLQVRFLNNFIKGFIFKTGSWFENFTKNIVEDIDFIDDVKSGVLFRWDENERKIKNEIDVVAVKDGILICISCKDSCKYDENALNELNVYSHKIGGEKVVKILAATKDPLKSSVNQRSKAMDIDIITFDGDKQSFKNKIRASILKKIK</sequence>
<gene>
    <name evidence="1" type="ORF">rsdtw13_36640</name>
</gene>
<proteinExistence type="predicted"/>